<dbReference type="AlphaFoldDB" id="A0A6P0GCL7"/>
<organism evidence="1 2">
    <name type="scientific">Geodermatophilus normandii</name>
    <dbReference type="NCBI Taxonomy" id="1137989"/>
    <lineage>
        <taxon>Bacteria</taxon>
        <taxon>Bacillati</taxon>
        <taxon>Actinomycetota</taxon>
        <taxon>Actinomycetes</taxon>
        <taxon>Geodermatophilales</taxon>
        <taxon>Geodermatophilaceae</taxon>
        <taxon>Geodermatophilus</taxon>
    </lineage>
</organism>
<dbReference type="Proteomes" id="UP000471126">
    <property type="component" value="Unassembled WGS sequence"/>
</dbReference>
<comment type="caution">
    <text evidence="1">The sequence shown here is derived from an EMBL/GenBank/DDBJ whole genome shotgun (WGS) entry which is preliminary data.</text>
</comment>
<dbReference type="RefSeq" id="WP_430537326.1">
    <property type="nucleotide sequence ID" value="NZ_JAAGWE010000007.1"/>
</dbReference>
<dbReference type="InterPro" id="IPR013207">
    <property type="entry name" value="LGFP"/>
</dbReference>
<protein>
    <recommendedName>
        <fullName evidence="3">LGFP repeat-containing protein</fullName>
    </recommendedName>
</protein>
<dbReference type="Pfam" id="PF08310">
    <property type="entry name" value="LGFP"/>
    <property type="match status" value="4"/>
</dbReference>
<evidence type="ECO:0000313" key="2">
    <source>
        <dbReference type="Proteomes" id="UP000471126"/>
    </source>
</evidence>
<name>A0A6P0GCL7_9ACTN</name>
<feature type="non-terminal residue" evidence="1">
    <location>
        <position position="1"/>
    </location>
</feature>
<dbReference type="EMBL" id="JAAGWE010000007">
    <property type="protein sequence ID" value="NEM04975.1"/>
    <property type="molecule type" value="Genomic_DNA"/>
</dbReference>
<proteinExistence type="predicted"/>
<gene>
    <name evidence="1" type="ORF">GCU54_02910</name>
</gene>
<evidence type="ECO:0000313" key="1">
    <source>
        <dbReference type="EMBL" id="NEM04975.1"/>
    </source>
</evidence>
<evidence type="ECO:0008006" key="3">
    <source>
        <dbReference type="Google" id="ProtNLM"/>
    </source>
</evidence>
<reference evidence="1 2" key="1">
    <citation type="submission" date="2019-12" db="EMBL/GenBank/DDBJ databases">
        <title>WGS of CPCC 203550 I12A-02606.</title>
        <authorList>
            <person name="Jiang Z."/>
        </authorList>
    </citation>
    <scope>NUCLEOTIDE SEQUENCE [LARGE SCALE GENOMIC DNA]</scope>
    <source>
        <strain evidence="1 2">I12A-02606</strain>
    </source>
</reference>
<sequence>VCGLRDGGCGQAFQGGAVYWSAASGAQPVNGAIGAKWASMGWEYGLLGYPAAETQCGGDGGCLQRFQTGWLYWHPATGAHTVRGAIGTIWQQAQGTRGLGYPSTDEICGLRGGGCYQHFQNGSVYWSPATGAAAVNGAIRAYWAQTGRENGFLGYPLGPPTVDRRNGDAAQVFQGGTVFWIAATGQIKVNRY</sequence>
<accession>A0A6P0GCL7</accession>